<organism evidence="4">
    <name type="scientific">Echinostoma caproni</name>
    <dbReference type="NCBI Taxonomy" id="27848"/>
    <lineage>
        <taxon>Eukaryota</taxon>
        <taxon>Metazoa</taxon>
        <taxon>Spiralia</taxon>
        <taxon>Lophotrochozoa</taxon>
        <taxon>Platyhelminthes</taxon>
        <taxon>Trematoda</taxon>
        <taxon>Digenea</taxon>
        <taxon>Plagiorchiida</taxon>
        <taxon>Echinostomata</taxon>
        <taxon>Echinostomatoidea</taxon>
        <taxon>Echinostomatidae</taxon>
        <taxon>Echinostoma</taxon>
    </lineage>
</organism>
<gene>
    <name evidence="2" type="ORF">ECPE_LOCUS17392</name>
</gene>
<reference evidence="2 3" key="2">
    <citation type="submission" date="2018-11" db="EMBL/GenBank/DDBJ databases">
        <authorList>
            <consortium name="Pathogen Informatics"/>
        </authorList>
    </citation>
    <scope>NUCLEOTIDE SEQUENCE [LARGE SCALE GENOMIC DNA]</scope>
    <source>
        <strain evidence="2 3">Egypt</strain>
    </source>
</reference>
<evidence type="ECO:0000313" key="2">
    <source>
        <dbReference type="EMBL" id="VDP94682.1"/>
    </source>
</evidence>
<feature type="region of interest" description="Disordered" evidence="1">
    <location>
        <begin position="1"/>
        <end position="29"/>
    </location>
</feature>
<dbReference type="Proteomes" id="UP000272942">
    <property type="component" value="Unassembled WGS sequence"/>
</dbReference>
<reference evidence="4" key="1">
    <citation type="submission" date="2016-06" db="UniProtKB">
        <authorList>
            <consortium name="WormBaseParasite"/>
        </authorList>
    </citation>
    <scope>IDENTIFICATION</scope>
</reference>
<accession>A0A183BDV7</accession>
<feature type="region of interest" description="Disordered" evidence="1">
    <location>
        <begin position="52"/>
        <end position="86"/>
    </location>
</feature>
<keyword evidence="3" id="KW-1185">Reference proteome</keyword>
<dbReference type="AlphaFoldDB" id="A0A183BDV7"/>
<dbReference type="WBParaSite" id="ECPE_0001743701-mRNA-1">
    <property type="protein sequence ID" value="ECPE_0001743701-mRNA-1"/>
    <property type="gene ID" value="ECPE_0001743701"/>
</dbReference>
<name>A0A183BDV7_9TREM</name>
<evidence type="ECO:0000313" key="4">
    <source>
        <dbReference type="WBParaSite" id="ECPE_0001743701-mRNA-1"/>
    </source>
</evidence>
<dbReference type="EMBL" id="UZAN01069071">
    <property type="protein sequence ID" value="VDP94682.1"/>
    <property type="molecule type" value="Genomic_DNA"/>
</dbReference>
<proteinExistence type="predicted"/>
<sequence>MSSSDRRAASSSLARHVQREHGKEVDGQAYAIRDPAIGGGVERLLLLEGDYLHQTPDDEPRHCSPGVPTRHEQCFGDIGDQTQKVD</sequence>
<feature type="compositionally biased region" description="Basic and acidic residues" evidence="1">
    <location>
        <begin position="17"/>
        <end position="26"/>
    </location>
</feature>
<evidence type="ECO:0000256" key="1">
    <source>
        <dbReference type="SAM" id="MobiDB-lite"/>
    </source>
</evidence>
<protein>
    <submittedName>
        <fullName evidence="2 4">Uncharacterized protein</fullName>
    </submittedName>
</protein>
<evidence type="ECO:0000313" key="3">
    <source>
        <dbReference type="Proteomes" id="UP000272942"/>
    </source>
</evidence>